<protein>
    <submittedName>
        <fullName evidence="2">Uncharacterized protein</fullName>
    </submittedName>
</protein>
<feature type="region of interest" description="Disordered" evidence="1">
    <location>
        <begin position="9"/>
        <end position="41"/>
    </location>
</feature>
<accession>D2B9L4</accession>
<feature type="compositionally biased region" description="Basic and acidic residues" evidence="1">
    <location>
        <begin position="9"/>
        <end position="22"/>
    </location>
</feature>
<dbReference type="EMBL" id="CP001814">
    <property type="protein sequence ID" value="ACZ84020.1"/>
    <property type="molecule type" value="Genomic_DNA"/>
</dbReference>
<name>D2B9L4_STRRD</name>
<dbReference type="KEGG" id="sro:Sros_1020"/>
<evidence type="ECO:0000313" key="3">
    <source>
        <dbReference type="Proteomes" id="UP000002029"/>
    </source>
</evidence>
<sequence>MFGVVAAVIDERRPGTPVEDGRVPLGDSVLPHGGTGPMDVG</sequence>
<reference evidence="2 3" key="1">
    <citation type="journal article" date="2010" name="Stand. Genomic Sci.">
        <title>Complete genome sequence of Streptosporangium roseum type strain (NI 9100).</title>
        <authorList>
            <person name="Nolan M."/>
            <person name="Sikorski J."/>
            <person name="Jando M."/>
            <person name="Lucas S."/>
            <person name="Lapidus A."/>
            <person name="Glavina Del Rio T."/>
            <person name="Chen F."/>
            <person name="Tice H."/>
            <person name="Pitluck S."/>
            <person name="Cheng J.F."/>
            <person name="Chertkov O."/>
            <person name="Sims D."/>
            <person name="Meincke L."/>
            <person name="Brettin T."/>
            <person name="Han C."/>
            <person name="Detter J.C."/>
            <person name="Bruce D."/>
            <person name="Goodwin L."/>
            <person name="Land M."/>
            <person name="Hauser L."/>
            <person name="Chang Y.J."/>
            <person name="Jeffries C.D."/>
            <person name="Ivanova N."/>
            <person name="Mavromatis K."/>
            <person name="Mikhailova N."/>
            <person name="Chen A."/>
            <person name="Palaniappan K."/>
            <person name="Chain P."/>
            <person name="Rohde M."/>
            <person name="Goker M."/>
            <person name="Bristow J."/>
            <person name="Eisen J.A."/>
            <person name="Markowitz V."/>
            <person name="Hugenholtz P."/>
            <person name="Kyrpides N.C."/>
            <person name="Klenk H.P."/>
        </authorList>
    </citation>
    <scope>NUCLEOTIDE SEQUENCE [LARGE SCALE GENOMIC DNA]</scope>
    <source>
        <strain evidence="3">ATCC 12428 / DSM 43021 / JCM 3005 / NI 9100</strain>
    </source>
</reference>
<dbReference type="AlphaFoldDB" id="D2B9L4"/>
<evidence type="ECO:0000256" key="1">
    <source>
        <dbReference type="SAM" id="MobiDB-lite"/>
    </source>
</evidence>
<dbReference type="HOGENOM" id="CLU_3277468_0_0_11"/>
<keyword evidence="3" id="KW-1185">Reference proteome</keyword>
<evidence type="ECO:0000313" key="2">
    <source>
        <dbReference type="EMBL" id="ACZ84020.1"/>
    </source>
</evidence>
<dbReference type="Proteomes" id="UP000002029">
    <property type="component" value="Chromosome"/>
</dbReference>
<proteinExistence type="predicted"/>
<organism evidence="2 3">
    <name type="scientific">Streptosporangium roseum (strain ATCC 12428 / DSM 43021 / JCM 3005 / KCTC 9067 / NCIMB 10171 / NRRL 2505 / NI 9100)</name>
    <dbReference type="NCBI Taxonomy" id="479432"/>
    <lineage>
        <taxon>Bacteria</taxon>
        <taxon>Bacillati</taxon>
        <taxon>Actinomycetota</taxon>
        <taxon>Actinomycetes</taxon>
        <taxon>Streptosporangiales</taxon>
        <taxon>Streptosporangiaceae</taxon>
        <taxon>Streptosporangium</taxon>
    </lineage>
</organism>
<gene>
    <name evidence="2" type="ordered locus">Sros_1020</name>
</gene>